<evidence type="ECO:0000313" key="7">
    <source>
        <dbReference type="EMBL" id="HEU02969.1"/>
    </source>
</evidence>
<feature type="transmembrane region" description="Helical" evidence="6">
    <location>
        <begin position="6"/>
        <end position="21"/>
    </location>
</feature>
<comment type="caution">
    <text evidence="7">The sequence shown here is derived from an EMBL/GenBank/DDBJ whole genome shotgun (WGS) entry which is preliminary data.</text>
</comment>
<keyword evidence="2" id="KW-1003">Cell membrane</keyword>
<keyword evidence="5 6" id="KW-0472">Membrane</keyword>
<comment type="subcellular location">
    <subcellularLocation>
        <location evidence="1">Cell membrane</location>
        <topology evidence="1">Multi-pass membrane protein</topology>
    </subcellularLocation>
</comment>
<name>A0A9C9NK38_9HYPH</name>
<evidence type="ECO:0000256" key="1">
    <source>
        <dbReference type="ARBA" id="ARBA00004651"/>
    </source>
</evidence>
<evidence type="ECO:0000313" key="8">
    <source>
        <dbReference type="Proteomes" id="UP000885680"/>
    </source>
</evidence>
<dbReference type="GO" id="GO:0005886">
    <property type="term" value="C:plasma membrane"/>
    <property type="evidence" value="ECO:0007669"/>
    <property type="project" value="UniProtKB-SubCell"/>
</dbReference>
<dbReference type="InterPro" id="IPR019108">
    <property type="entry name" value="Caa3_assmbl_CtaG-rel"/>
</dbReference>
<proteinExistence type="predicted"/>
<feature type="transmembrane region" description="Helical" evidence="6">
    <location>
        <begin position="33"/>
        <end position="53"/>
    </location>
</feature>
<dbReference type="Pfam" id="PF09678">
    <property type="entry name" value="Caa3_CtaG"/>
    <property type="match status" value="1"/>
</dbReference>
<protein>
    <recommendedName>
        <fullName evidence="9">Cytochrome c oxidase assembly protein</fullName>
    </recommendedName>
</protein>
<evidence type="ECO:0008006" key="9">
    <source>
        <dbReference type="Google" id="ProtNLM"/>
    </source>
</evidence>
<dbReference type="EMBL" id="DRGN01000315">
    <property type="protein sequence ID" value="HEU02969.1"/>
    <property type="molecule type" value="Genomic_DNA"/>
</dbReference>
<reference evidence="7" key="1">
    <citation type="journal article" date="2020" name="mSystems">
        <title>Genome- and Community-Level Interaction Insights into Carbon Utilization and Element Cycling Functions of Hydrothermarchaeota in Hydrothermal Sediment.</title>
        <authorList>
            <person name="Zhou Z."/>
            <person name="Liu Y."/>
            <person name="Xu W."/>
            <person name="Pan J."/>
            <person name="Luo Z.H."/>
            <person name="Li M."/>
        </authorList>
    </citation>
    <scope>NUCLEOTIDE SEQUENCE</scope>
    <source>
        <strain evidence="7">HyVt-347</strain>
    </source>
</reference>
<gene>
    <name evidence="7" type="ORF">ENH89_22160</name>
</gene>
<keyword evidence="4 6" id="KW-1133">Transmembrane helix</keyword>
<dbReference type="AlphaFoldDB" id="A0A9C9NK38"/>
<evidence type="ECO:0000256" key="4">
    <source>
        <dbReference type="ARBA" id="ARBA00022989"/>
    </source>
</evidence>
<accession>A0A9C9NK38</accession>
<evidence type="ECO:0000256" key="2">
    <source>
        <dbReference type="ARBA" id="ARBA00022475"/>
    </source>
</evidence>
<evidence type="ECO:0000256" key="3">
    <source>
        <dbReference type="ARBA" id="ARBA00022692"/>
    </source>
</evidence>
<keyword evidence="3 6" id="KW-0812">Transmembrane</keyword>
<feature type="transmembrane region" description="Helical" evidence="6">
    <location>
        <begin position="73"/>
        <end position="96"/>
    </location>
</feature>
<sequence>MTPEISGPILLILVVYARGAFRRRSVTRPVTRPVSVIRHVLFMMGMLTLFLSLQSPIDPMGERLFLAHQIQHLILHMIGPMLVVLARPQGALVAGLPKRVRRRVAAPLMKSGPCHPHTIYSPAR</sequence>
<dbReference type="Proteomes" id="UP000885680">
    <property type="component" value="Unassembled WGS sequence"/>
</dbReference>
<organism evidence="7 8">
    <name type="scientific">Aurantimonas coralicida</name>
    <dbReference type="NCBI Taxonomy" id="182270"/>
    <lineage>
        <taxon>Bacteria</taxon>
        <taxon>Pseudomonadati</taxon>
        <taxon>Pseudomonadota</taxon>
        <taxon>Alphaproteobacteria</taxon>
        <taxon>Hyphomicrobiales</taxon>
        <taxon>Aurantimonadaceae</taxon>
        <taxon>Aurantimonas</taxon>
    </lineage>
</organism>
<evidence type="ECO:0000256" key="6">
    <source>
        <dbReference type="SAM" id="Phobius"/>
    </source>
</evidence>
<evidence type="ECO:0000256" key="5">
    <source>
        <dbReference type="ARBA" id="ARBA00023136"/>
    </source>
</evidence>